<reference evidence="2" key="1">
    <citation type="submission" date="2010-07" db="EMBL/GenBank/DDBJ databases">
        <authorList>
            <person name="Muzny D."/>
            <person name="Qin X."/>
            <person name="Buhay C."/>
            <person name="Dugan-Rocha S."/>
            <person name="Ding Y."/>
            <person name="Chen G."/>
            <person name="Hawes A."/>
            <person name="Holder M."/>
            <person name="Jhangiani S."/>
            <person name="Johnson A."/>
            <person name="Khan Z."/>
            <person name="Li Z."/>
            <person name="Liu W."/>
            <person name="Liu X."/>
            <person name="Perez L."/>
            <person name="Shen H."/>
            <person name="Wang Q."/>
            <person name="Watt J."/>
            <person name="Xi L."/>
            <person name="Xin Y."/>
            <person name="Zhou J."/>
            <person name="Deng J."/>
            <person name="Jiang H."/>
            <person name="Liu Y."/>
            <person name="Qu J."/>
            <person name="Song X.-Z."/>
            <person name="Zhang L."/>
            <person name="Villasana D."/>
            <person name="Johnson A."/>
            <person name="Liu J."/>
            <person name="Liyanage D."/>
            <person name="Lorensuhewa L."/>
            <person name="Robinson T."/>
            <person name="Song A."/>
            <person name="Song B.-B."/>
            <person name="Dinh H."/>
            <person name="Thornton R."/>
            <person name="Coyle M."/>
            <person name="Francisco L."/>
            <person name="Jackson L."/>
            <person name="Javaid M."/>
            <person name="Korchina V."/>
            <person name="Kovar C."/>
            <person name="Mata R."/>
            <person name="Mathew T."/>
            <person name="Ngo R."/>
            <person name="Nguyen L."/>
            <person name="Nguyen N."/>
            <person name="Okwuonu G."/>
            <person name="Ongeri F."/>
            <person name="Pham C."/>
            <person name="Simmons D."/>
            <person name="Wilczek-Boney K."/>
            <person name="Hale W."/>
            <person name="Jakkamsetti A."/>
            <person name="Pham P."/>
            <person name="Ruth R."/>
            <person name="San Lucas F."/>
            <person name="Warren J."/>
            <person name="Zhang J."/>
            <person name="Zhao Z."/>
            <person name="Zhou C."/>
            <person name="Zhu D."/>
            <person name="Lee S."/>
            <person name="Bess C."/>
            <person name="Blankenburg K."/>
            <person name="Forbes L."/>
            <person name="Fu Q."/>
            <person name="Gubbala S."/>
            <person name="Hirani K."/>
            <person name="Jayaseelan J.C."/>
            <person name="Lara F."/>
            <person name="Munidasa M."/>
            <person name="Palculict T."/>
            <person name="Patil S."/>
            <person name="Pu L.-L."/>
            <person name="Saada N."/>
            <person name="Tang L."/>
            <person name="Weissenberger G."/>
            <person name="Zhu Y."/>
            <person name="Hemphill L."/>
            <person name="Shang Y."/>
            <person name="Youmans B."/>
            <person name="Ayvaz T."/>
            <person name="Ross M."/>
            <person name="Santibanez J."/>
            <person name="Aqrawi P."/>
            <person name="Gross S."/>
            <person name="Joshi V."/>
            <person name="Fowler G."/>
            <person name="Nazareth L."/>
            <person name="Reid J."/>
            <person name="Worley K."/>
            <person name="Petrosino J."/>
            <person name="Highlander S."/>
            <person name="Gibbs R."/>
        </authorList>
    </citation>
    <scope>NUCLEOTIDE SEQUENCE [LARGE SCALE GENOMIC DNA]</scope>
    <source>
        <strain evidence="2">ATCC 33861</strain>
    </source>
</reference>
<comment type="caution">
    <text evidence="2">The sequence shown here is derived from an EMBL/GenBank/DDBJ whole genome shotgun (WGS) entry which is preliminary data.</text>
</comment>
<gene>
    <name evidence="2" type="ORF">HMPREF0766_13357</name>
</gene>
<keyword evidence="1" id="KW-0812">Transmembrane</keyword>
<protein>
    <submittedName>
        <fullName evidence="2">Uncharacterized protein</fullName>
    </submittedName>
</protein>
<name>D7VQV3_SPHSI</name>
<keyword evidence="1" id="KW-0472">Membrane</keyword>
<dbReference type="eggNOG" id="ENOG5033HVA">
    <property type="taxonomic scope" value="Bacteria"/>
</dbReference>
<dbReference type="HOGENOM" id="CLU_157250_0_0_10"/>
<feature type="transmembrane region" description="Helical" evidence="1">
    <location>
        <begin position="99"/>
        <end position="118"/>
    </location>
</feature>
<evidence type="ECO:0000313" key="2">
    <source>
        <dbReference type="EMBL" id="EFK56154.1"/>
    </source>
</evidence>
<evidence type="ECO:0000313" key="3">
    <source>
        <dbReference type="Proteomes" id="UP000006258"/>
    </source>
</evidence>
<feature type="transmembrane region" description="Helical" evidence="1">
    <location>
        <begin position="40"/>
        <end position="57"/>
    </location>
</feature>
<dbReference type="RefSeq" id="WP_002994490.1">
    <property type="nucleotide sequence ID" value="NZ_GL379770.1"/>
</dbReference>
<organism evidence="2 3">
    <name type="scientific">Sphingobacterium spiritivorum ATCC 33861</name>
    <dbReference type="NCBI Taxonomy" id="525373"/>
    <lineage>
        <taxon>Bacteria</taxon>
        <taxon>Pseudomonadati</taxon>
        <taxon>Bacteroidota</taxon>
        <taxon>Sphingobacteriia</taxon>
        <taxon>Sphingobacteriales</taxon>
        <taxon>Sphingobacteriaceae</taxon>
        <taxon>Sphingobacterium</taxon>
    </lineage>
</organism>
<keyword evidence="1" id="KW-1133">Transmembrane helix</keyword>
<feature type="transmembrane region" description="Helical" evidence="1">
    <location>
        <begin position="69"/>
        <end position="87"/>
    </location>
</feature>
<dbReference type="AlphaFoldDB" id="D7VQV3"/>
<dbReference type="Proteomes" id="UP000006258">
    <property type="component" value="Unassembled WGS sequence"/>
</dbReference>
<dbReference type="GeneID" id="95431420"/>
<sequence>MSEHIFFYTGLSLFTIHEMDAIHCKEWRIFPGLSFLDDRWGFRIFMFAHIPIFLFINRQLHDVPTSETFMKRFNVFLMVHMGFHLLYLKHKRNEFTDGISWFYIAGAGICGIVDLFGVQ</sequence>
<dbReference type="STRING" id="525373.HMPREF0766_13357"/>
<accession>D7VQV3</accession>
<dbReference type="EMBL" id="ACHA02000012">
    <property type="protein sequence ID" value="EFK56154.1"/>
    <property type="molecule type" value="Genomic_DNA"/>
</dbReference>
<dbReference type="InterPro" id="IPR046559">
    <property type="entry name" value="DUF6713"/>
</dbReference>
<keyword evidence="3" id="KW-1185">Reference proteome</keyword>
<proteinExistence type="predicted"/>
<dbReference type="Pfam" id="PF20460">
    <property type="entry name" value="DUF6713"/>
    <property type="match status" value="1"/>
</dbReference>
<evidence type="ECO:0000256" key="1">
    <source>
        <dbReference type="SAM" id="Phobius"/>
    </source>
</evidence>
<dbReference type="OrthoDB" id="6885393at2"/>